<dbReference type="EMBL" id="JAINDJ010000004">
    <property type="protein sequence ID" value="KAG9450586.1"/>
    <property type="molecule type" value="Genomic_DNA"/>
</dbReference>
<evidence type="ECO:0000313" key="2">
    <source>
        <dbReference type="EMBL" id="KAG9450586.1"/>
    </source>
</evidence>
<organism evidence="2 3">
    <name type="scientific">Aristolochia fimbriata</name>
    <name type="common">White veined hardy Dutchman's pipe vine</name>
    <dbReference type="NCBI Taxonomy" id="158543"/>
    <lineage>
        <taxon>Eukaryota</taxon>
        <taxon>Viridiplantae</taxon>
        <taxon>Streptophyta</taxon>
        <taxon>Embryophyta</taxon>
        <taxon>Tracheophyta</taxon>
        <taxon>Spermatophyta</taxon>
        <taxon>Magnoliopsida</taxon>
        <taxon>Magnoliidae</taxon>
        <taxon>Piperales</taxon>
        <taxon>Aristolochiaceae</taxon>
        <taxon>Aristolochia</taxon>
    </lineage>
</organism>
<keyword evidence="3" id="KW-1185">Reference proteome</keyword>
<protein>
    <submittedName>
        <fullName evidence="2">Uncharacterized protein</fullName>
    </submittedName>
</protein>
<feature type="compositionally biased region" description="Basic and acidic residues" evidence="1">
    <location>
        <begin position="66"/>
        <end position="77"/>
    </location>
</feature>
<dbReference type="AlphaFoldDB" id="A0AAV7ESH3"/>
<dbReference type="PANTHER" id="PTHR14386">
    <property type="entry name" value="PROTEIN FAM204A"/>
    <property type="match status" value="1"/>
</dbReference>
<evidence type="ECO:0000256" key="1">
    <source>
        <dbReference type="SAM" id="MobiDB-lite"/>
    </source>
</evidence>
<comment type="caution">
    <text evidence="2">The sequence shown here is derived from an EMBL/GenBank/DDBJ whole genome shotgun (WGS) entry which is preliminary data.</text>
</comment>
<name>A0AAV7ESH3_ARIFI</name>
<sequence length="125" mass="14270">MKPTKEDERREAAIAEASATLSHATNRKVTEDQLNKLKELRKKRLQIKASCKIQNHPKESVAGPTEAHEEQSSKDAADEQAFFALKDSCISTAKNEVLPSFSLKKRRKLHWGLDAKERWERKANM</sequence>
<dbReference type="InterPro" id="IPR037690">
    <property type="entry name" value="FAM204A"/>
</dbReference>
<feature type="region of interest" description="Disordered" evidence="1">
    <location>
        <begin position="50"/>
        <end position="78"/>
    </location>
</feature>
<dbReference type="Proteomes" id="UP000825729">
    <property type="component" value="Unassembled WGS sequence"/>
</dbReference>
<accession>A0AAV7ESH3</accession>
<gene>
    <name evidence="2" type="ORF">H6P81_010551</name>
</gene>
<proteinExistence type="predicted"/>
<reference evidence="2 3" key="1">
    <citation type="submission" date="2021-07" db="EMBL/GenBank/DDBJ databases">
        <title>The Aristolochia fimbriata genome: insights into angiosperm evolution, floral development and chemical biosynthesis.</title>
        <authorList>
            <person name="Jiao Y."/>
        </authorList>
    </citation>
    <scope>NUCLEOTIDE SEQUENCE [LARGE SCALE GENOMIC DNA]</scope>
    <source>
        <strain evidence="2">IBCAS-2021</strain>
        <tissue evidence="2">Leaf</tissue>
    </source>
</reference>
<evidence type="ECO:0000313" key="3">
    <source>
        <dbReference type="Proteomes" id="UP000825729"/>
    </source>
</evidence>
<dbReference type="PANTHER" id="PTHR14386:SF2">
    <property type="entry name" value="PROTEIN FAM204A"/>
    <property type="match status" value="1"/>
</dbReference>